<dbReference type="InterPro" id="IPR007016">
    <property type="entry name" value="O-antigen_ligase-rel_domated"/>
</dbReference>
<comment type="caution">
    <text evidence="8">The sequence shown here is derived from an EMBL/GenBank/DDBJ whole genome shotgun (WGS) entry which is preliminary data.</text>
</comment>
<evidence type="ECO:0000256" key="1">
    <source>
        <dbReference type="ARBA" id="ARBA00004141"/>
    </source>
</evidence>
<dbReference type="Gene3D" id="3.90.79.10">
    <property type="entry name" value="Nucleoside Triphosphate Pyrophosphohydrolase"/>
    <property type="match status" value="1"/>
</dbReference>
<dbReference type="Proteomes" id="UP000177803">
    <property type="component" value="Unassembled WGS sequence"/>
</dbReference>
<feature type="transmembrane region" description="Helical" evidence="6">
    <location>
        <begin position="172"/>
        <end position="195"/>
    </location>
</feature>
<feature type="transmembrane region" description="Helical" evidence="6">
    <location>
        <begin position="59"/>
        <end position="79"/>
    </location>
</feature>
<comment type="subcellular location">
    <subcellularLocation>
        <location evidence="1">Membrane</location>
        <topology evidence="1">Multi-pass membrane protein</topology>
    </subcellularLocation>
</comment>
<dbReference type="InterPro" id="IPR000086">
    <property type="entry name" value="NUDIX_hydrolase_dom"/>
</dbReference>
<keyword evidence="2 6" id="KW-0812">Transmembrane</keyword>
<feature type="transmembrane region" description="Helical" evidence="6">
    <location>
        <begin position="309"/>
        <end position="329"/>
    </location>
</feature>
<feature type="domain" description="Nudix hydrolase" evidence="7">
    <location>
        <begin position="480"/>
        <end position="612"/>
    </location>
</feature>
<dbReference type="AlphaFoldDB" id="A0A1F6NL17"/>
<evidence type="ECO:0000256" key="5">
    <source>
        <dbReference type="ARBA" id="ARBA00023136"/>
    </source>
</evidence>
<feature type="transmembrane region" description="Helical" evidence="6">
    <location>
        <begin position="148"/>
        <end position="165"/>
    </location>
</feature>
<dbReference type="PANTHER" id="PTHR37422">
    <property type="entry name" value="TEICHURONIC ACID BIOSYNTHESIS PROTEIN TUAE"/>
    <property type="match status" value="1"/>
</dbReference>
<dbReference type="GO" id="GO:0016787">
    <property type="term" value="F:hydrolase activity"/>
    <property type="evidence" value="ECO:0007669"/>
    <property type="project" value="UniProtKB-KW"/>
</dbReference>
<feature type="transmembrane region" description="Helical" evidence="6">
    <location>
        <begin position="269"/>
        <end position="297"/>
    </location>
</feature>
<dbReference type="PRINTS" id="PR00502">
    <property type="entry name" value="NUDIXFAMILY"/>
</dbReference>
<dbReference type="Pfam" id="PF04932">
    <property type="entry name" value="Wzy_C"/>
    <property type="match status" value="1"/>
</dbReference>
<evidence type="ECO:0000256" key="3">
    <source>
        <dbReference type="ARBA" id="ARBA00022801"/>
    </source>
</evidence>
<name>A0A1F6NL17_9BACT</name>
<dbReference type="GO" id="GO:0016020">
    <property type="term" value="C:membrane"/>
    <property type="evidence" value="ECO:0007669"/>
    <property type="project" value="UniProtKB-SubCell"/>
</dbReference>
<feature type="transmembrane region" description="Helical" evidence="6">
    <location>
        <begin position="85"/>
        <end position="104"/>
    </location>
</feature>
<feature type="transmembrane region" description="Helical" evidence="6">
    <location>
        <begin position="30"/>
        <end position="52"/>
    </location>
</feature>
<feature type="transmembrane region" description="Helical" evidence="6">
    <location>
        <begin position="442"/>
        <end position="472"/>
    </location>
</feature>
<dbReference type="InterPro" id="IPR051533">
    <property type="entry name" value="WaaL-like"/>
</dbReference>
<reference evidence="8 9" key="1">
    <citation type="journal article" date="2016" name="Nat. Commun.">
        <title>Thousands of microbial genomes shed light on interconnected biogeochemical processes in an aquifer system.</title>
        <authorList>
            <person name="Anantharaman K."/>
            <person name="Brown C.T."/>
            <person name="Hug L.A."/>
            <person name="Sharon I."/>
            <person name="Castelle C.J."/>
            <person name="Probst A.J."/>
            <person name="Thomas B.C."/>
            <person name="Singh A."/>
            <person name="Wilkins M.J."/>
            <person name="Karaoz U."/>
            <person name="Brodie E.L."/>
            <person name="Williams K.H."/>
            <person name="Hubbard S.S."/>
            <person name="Banfield J.F."/>
        </authorList>
    </citation>
    <scope>NUCLEOTIDE SEQUENCE [LARGE SCALE GENOMIC DNA]</scope>
</reference>
<sequence>MLDKKQFSWYLGGYFLLRVFAYFFSPDTPLQVASVANQIVTGIILLSTLYLITKKDWRGWVIVAAEIILGGGGGYLALFSIALRTWLLAGSLLLYFIQTIQNKLTRQENVYFARQFAGPMIVLLFMAGVASLNGIANGHALGLVFSDTLPYLFLLYIFPLLNFWTQPKFRAALFQLAVAAIVGNVSLVLFTLIGFSTSQFYLDGNFYHFFRDVAGGKITGLDFNFYRIVLNEHLLLAPLLIYFIGRQTSPSVQKTLAKKTQTTEPRSKLFIWLAGTLLIILATSLTRAYMLGIFIGLVFLLRRNNWKQVLIYSVGAVIIFMAIFSSIHLTTSRGKSFGWELLGMRAGAVINPQTDDSGLSRLLLLPKIWEKIKSAPLFGTGLGDTLTVYSPTWGRQITTSQFDWGYFEIIAEMGIVGALAWLIFLLYIIIDIYQNKSGDNRRIFLATFITIAIVGIAGPMFTHIFGIVWLLILMSPLGWLRSSSTGGIVVNSDGKIAVVANHNSQTWSFPKGNIEPGEEKMTATKREIYEETGLAVEKLKIEKLLGEYERLTFIPPHNFFIHKEMSLFLIHADGILCPIDPHNPEARWVKKEEVANLLTHPKDKEFFLQIYDQI</sequence>
<evidence type="ECO:0000256" key="2">
    <source>
        <dbReference type="ARBA" id="ARBA00022692"/>
    </source>
</evidence>
<feature type="transmembrane region" description="Helical" evidence="6">
    <location>
        <begin position="7"/>
        <end position="24"/>
    </location>
</feature>
<organism evidence="8 9">
    <name type="scientific">Candidatus Magasanikbacteria bacterium RIFOXYA2_FULL_44_8</name>
    <dbReference type="NCBI Taxonomy" id="1798696"/>
    <lineage>
        <taxon>Bacteria</taxon>
        <taxon>Candidatus Magasanikiibacteriota</taxon>
    </lineage>
</organism>
<keyword evidence="5 6" id="KW-0472">Membrane</keyword>
<proteinExistence type="predicted"/>
<evidence type="ECO:0000313" key="8">
    <source>
        <dbReference type="EMBL" id="OGH84696.1"/>
    </source>
</evidence>
<keyword evidence="4 6" id="KW-1133">Transmembrane helix</keyword>
<evidence type="ECO:0000259" key="7">
    <source>
        <dbReference type="PROSITE" id="PS51462"/>
    </source>
</evidence>
<evidence type="ECO:0000313" key="9">
    <source>
        <dbReference type="Proteomes" id="UP000177803"/>
    </source>
</evidence>
<evidence type="ECO:0000256" key="6">
    <source>
        <dbReference type="SAM" id="Phobius"/>
    </source>
</evidence>
<dbReference type="PANTHER" id="PTHR37422:SF23">
    <property type="entry name" value="TEICHURONIC ACID BIOSYNTHESIS PROTEIN TUAE"/>
    <property type="match status" value="1"/>
</dbReference>
<dbReference type="EMBL" id="MFQR01000005">
    <property type="protein sequence ID" value="OGH84696.1"/>
    <property type="molecule type" value="Genomic_DNA"/>
</dbReference>
<dbReference type="Pfam" id="PF00293">
    <property type="entry name" value="NUDIX"/>
    <property type="match status" value="1"/>
</dbReference>
<dbReference type="SUPFAM" id="SSF55811">
    <property type="entry name" value="Nudix"/>
    <property type="match status" value="1"/>
</dbReference>
<protein>
    <recommendedName>
        <fullName evidence="7">Nudix hydrolase domain-containing protein</fullName>
    </recommendedName>
</protein>
<dbReference type="PROSITE" id="PS51462">
    <property type="entry name" value="NUDIX"/>
    <property type="match status" value="1"/>
</dbReference>
<dbReference type="InterPro" id="IPR020476">
    <property type="entry name" value="Nudix_hydrolase"/>
</dbReference>
<feature type="transmembrane region" description="Helical" evidence="6">
    <location>
        <begin position="409"/>
        <end position="430"/>
    </location>
</feature>
<accession>A0A1F6NL17</accession>
<evidence type="ECO:0000256" key="4">
    <source>
        <dbReference type="ARBA" id="ARBA00022989"/>
    </source>
</evidence>
<gene>
    <name evidence="8" type="ORF">A2261_02445</name>
</gene>
<feature type="transmembrane region" description="Helical" evidence="6">
    <location>
        <begin position="116"/>
        <end position="136"/>
    </location>
</feature>
<dbReference type="InterPro" id="IPR015797">
    <property type="entry name" value="NUDIX_hydrolase-like_dom_sf"/>
</dbReference>
<keyword evidence="3" id="KW-0378">Hydrolase</keyword>